<protein>
    <recommendedName>
        <fullName evidence="3">Lipoprotein</fullName>
    </recommendedName>
</protein>
<evidence type="ECO:0000313" key="1">
    <source>
        <dbReference type="EMBL" id="KAA5539039.1"/>
    </source>
</evidence>
<comment type="caution">
    <text evidence="1">The sequence shown here is derived from an EMBL/GenBank/DDBJ whole genome shotgun (WGS) entry which is preliminary data.</text>
</comment>
<proteinExistence type="predicted"/>
<dbReference type="RefSeq" id="WP_150093330.1">
    <property type="nucleotide sequence ID" value="NZ_VWSF01000036.1"/>
</dbReference>
<reference evidence="1 2" key="1">
    <citation type="submission" date="2019-09" db="EMBL/GenBank/DDBJ databases">
        <title>Genome sequence and assembly of Adhaeribacter sp.</title>
        <authorList>
            <person name="Chhetri G."/>
        </authorList>
    </citation>
    <scope>NUCLEOTIDE SEQUENCE [LARGE SCALE GENOMIC DNA]</scope>
    <source>
        <strain evidence="1 2">DK36</strain>
    </source>
</reference>
<dbReference type="EMBL" id="VWSF01000036">
    <property type="protein sequence ID" value="KAA5539039.1"/>
    <property type="molecule type" value="Genomic_DNA"/>
</dbReference>
<keyword evidence="2" id="KW-1185">Reference proteome</keyword>
<accession>A0A5M6D0E5</accession>
<gene>
    <name evidence="1" type="ORF">F0145_25205</name>
</gene>
<dbReference type="PROSITE" id="PS51257">
    <property type="entry name" value="PROKAR_LIPOPROTEIN"/>
    <property type="match status" value="1"/>
</dbReference>
<evidence type="ECO:0000313" key="2">
    <source>
        <dbReference type="Proteomes" id="UP000323426"/>
    </source>
</evidence>
<name>A0A5M6D0E5_9BACT</name>
<dbReference type="Proteomes" id="UP000323426">
    <property type="component" value="Unassembled WGS sequence"/>
</dbReference>
<organism evidence="1 2">
    <name type="scientific">Adhaeribacter rhizoryzae</name>
    <dbReference type="NCBI Taxonomy" id="2607907"/>
    <lineage>
        <taxon>Bacteria</taxon>
        <taxon>Pseudomonadati</taxon>
        <taxon>Bacteroidota</taxon>
        <taxon>Cytophagia</taxon>
        <taxon>Cytophagales</taxon>
        <taxon>Hymenobacteraceae</taxon>
        <taxon>Adhaeribacter</taxon>
    </lineage>
</organism>
<sequence>MNKKLFLAIVFLAGCDPFDTRLAIVNKSKEVIFYSISGNDSISNSSPLYIRDNDTIWHQSSMVLPDSIVKLEMLGRNGWENFIKEKCRDSKLRLFLFDKNLLLNKTWDNIYSQQNYTRKYVLTVEDLKLKNWKLVYK</sequence>
<dbReference type="AlphaFoldDB" id="A0A5M6D0E5"/>
<evidence type="ECO:0008006" key="3">
    <source>
        <dbReference type="Google" id="ProtNLM"/>
    </source>
</evidence>